<feature type="region of interest" description="Disordered" evidence="1">
    <location>
        <begin position="29"/>
        <end position="93"/>
    </location>
</feature>
<evidence type="ECO:0000313" key="2">
    <source>
        <dbReference type="EMBL" id="EWC46948.1"/>
    </source>
</evidence>
<dbReference type="OrthoDB" id="5334244at2759"/>
<gene>
    <name evidence="2" type="ORF">DRE_03710</name>
</gene>
<sequence length="117" mass="12762">MQRLTSLRALITPPTPLVRPAVITRLPGPNRWISTTPTAAAQPKVPDTAGKKSSGGAAEGEEHNKLFGDGKDGPIWRTAGRGQAKPKIHDAIGKFEGVKSDVERHNREFRESFGRRE</sequence>
<keyword evidence="3" id="KW-1185">Reference proteome</keyword>
<dbReference type="HOGENOM" id="CLU_2084800_0_0_1"/>
<feature type="compositionally biased region" description="Basic and acidic residues" evidence="1">
    <location>
        <begin position="60"/>
        <end position="74"/>
    </location>
</feature>
<proteinExistence type="predicted"/>
<evidence type="ECO:0000256" key="1">
    <source>
        <dbReference type="SAM" id="MobiDB-lite"/>
    </source>
</evidence>
<reference evidence="2 3" key="1">
    <citation type="submission" date="2013-05" db="EMBL/GenBank/DDBJ databases">
        <title>Drechslerella stenobrocha genome reveals carnivorous origination and mechanical trapping mechanism of predatory fungi.</title>
        <authorList>
            <person name="Liu X."/>
            <person name="Zhang W."/>
            <person name="Liu K."/>
        </authorList>
    </citation>
    <scope>NUCLEOTIDE SEQUENCE [LARGE SCALE GENOMIC DNA]</scope>
    <source>
        <strain evidence="2 3">248</strain>
    </source>
</reference>
<evidence type="ECO:0000313" key="3">
    <source>
        <dbReference type="Proteomes" id="UP000024837"/>
    </source>
</evidence>
<accession>W7I401</accession>
<dbReference type="EMBL" id="KI966413">
    <property type="protein sequence ID" value="EWC46948.1"/>
    <property type="molecule type" value="Genomic_DNA"/>
</dbReference>
<dbReference type="AlphaFoldDB" id="W7I401"/>
<dbReference type="Proteomes" id="UP000024837">
    <property type="component" value="Unassembled WGS sequence"/>
</dbReference>
<organism evidence="2 3">
    <name type="scientific">Drechslerella stenobrocha 248</name>
    <dbReference type="NCBI Taxonomy" id="1043628"/>
    <lineage>
        <taxon>Eukaryota</taxon>
        <taxon>Fungi</taxon>
        <taxon>Dikarya</taxon>
        <taxon>Ascomycota</taxon>
        <taxon>Pezizomycotina</taxon>
        <taxon>Orbiliomycetes</taxon>
        <taxon>Orbiliales</taxon>
        <taxon>Orbiliaceae</taxon>
        <taxon>Drechslerella</taxon>
    </lineage>
</organism>
<protein>
    <submittedName>
        <fullName evidence="2">Uncharacterized protein</fullName>
    </submittedName>
</protein>
<name>W7I401_9PEZI</name>